<keyword evidence="3" id="KW-0238">DNA-binding</keyword>
<dbReference type="EMBL" id="CABGHF010000021">
    <property type="protein sequence ID" value="VUS81200.1"/>
    <property type="molecule type" value="Genomic_DNA"/>
</dbReference>
<dbReference type="GO" id="GO:0003700">
    <property type="term" value="F:DNA-binding transcription factor activity"/>
    <property type="evidence" value="ECO:0007669"/>
    <property type="project" value="TreeGrafter"/>
</dbReference>
<dbReference type="SUPFAM" id="SSF53822">
    <property type="entry name" value="Periplasmic binding protein-like I"/>
    <property type="match status" value="1"/>
</dbReference>
<dbReference type="CDD" id="cd01392">
    <property type="entry name" value="HTH_LacI"/>
    <property type="match status" value="1"/>
</dbReference>
<dbReference type="Gene3D" id="1.10.260.40">
    <property type="entry name" value="lambda repressor-like DNA-binding domains"/>
    <property type="match status" value="1"/>
</dbReference>
<evidence type="ECO:0000256" key="2">
    <source>
        <dbReference type="ARBA" id="ARBA00023015"/>
    </source>
</evidence>
<evidence type="ECO:0000313" key="8">
    <source>
        <dbReference type="Proteomes" id="UP000317652"/>
    </source>
</evidence>
<dbReference type="Proteomes" id="UP000317652">
    <property type="component" value="Unassembled WGS sequence"/>
</dbReference>
<keyword evidence="4" id="KW-0804">Transcription</keyword>
<evidence type="ECO:0000256" key="4">
    <source>
        <dbReference type="ARBA" id="ARBA00023163"/>
    </source>
</evidence>
<proteinExistence type="predicted"/>
<organism evidence="7 9">
    <name type="scientific">Klebsiella spallanzanii</name>
    <dbReference type="NCBI Taxonomy" id="2587528"/>
    <lineage>
        <taxon>Bacteria</taxon>
        <taxon>Pseudomonadati</taxon>
        <taxon>Pseudomonadota</taxon>
        <taxon>Gammaproteobacteria</taxon>
        <taxon>Enterobacterales</taxon>
        <taxon>Enterobacteriaceae</taxon>
        <taxon>Klebsiella/Raoultella group</taxon>
        <taxon>Klebsiella</taxon>
    </lineage>
</organism>
<accession>A0A564LHY6</accession>
<dbReference type="Proteomes" id="UP000318370">
    <property type="component" value="Unassembled WGS sequence"/>
</dbReference>
<dbReference type="CDD" id="cd06267">
    <property type="entry name" value="PBP1_LacI_sugar_binding-like"/>
    <property type="match status" value="1"/>
</dbReference>
<dbReference type="InterPro" id="IPR000843">
    <property type="entry name" value="HTH_LacI"/>
</dbReference>
<evidence type="ECO:0000256" key="1">
    <source>
        <dbReference type="ARBA" id="ARBA00022491"/>
    </source>
</evidence>
<keyword evidence="1" id="KW-0678">Repressor</keyword>
<dbReference type="Pfam" id="PF13377">
    <property type="entry name" value="Peripla_BP_3"/>
    <property type="match status" value="1"/>
</dbReference>
<keyword evidence="2" id="KW-0805">Transcription regulation</keyword>
<dbReference type="Pfam" id="PF00356">
    <property type="entry name" value="LacI"/>
    <property type="match status" value="1"/>
</dbReference>
<sequence length="334" mass="36456">MASIADIAKKLNLSNSTVSRALRDSGLVTKETREKVLLAAQEVGYEVNVIARKLRSGESKTIGVIVSDITNLFHGEIITAIQKVAIDNGYTVIFGTSSEDVNIEKALIDLLKSNMLQGLIIVPTHQSINNIKPLEHLPIVEVDRLSGLESSDQVLISNYESMKLATNYLISQGHRNILYCTGDLAITTFDERLNGFQSAIAEAESDIVHEVLLVKDTGKLQARTSSEVINYLTGKKRPSAIIAANDFIGEGVISAIYKCGLAVPDDISFLMFDDPRWASFFPTPLTVIKQPAYQLGLTAAELLISRIENKEKGSKSVKRLTADLIVRQSVAKVG</sequence>
<dbReference type="SUPFAM" id="SSF47413">
    <property type="entry name" value="lambda repressor-like DNA-binding domains"/>
    <property type="match status" value="1"/>
</dbReference>
<evidence type="ECO:0000259" key="5">
    <source>
        <dbReference type="PROSITE" id="PS50932"/>
    </source>
</evidence>
<gene>
    <name evidence="7" type="primary">purR_2</name>
    <name evidence="6" type="synonym">purR_1</name>
    <name evidence="7" type="ORF">SB6408_05551</name>
    <name evidence="6" type="ORF">SB6411_01366</name>
</gene>
<dbReference type="GO" id="GO:0000976">
    <property type="term" value="F:transcription cis-regulatory region binding"/>
    <property type="evidence" value="ECO:0007669"/>
    <property type="project" value="TreeGrafter"/>
</dbReference>
<feature type="domain" description="HTH lacI-type" evidence="5">
    <location>
        <begin position="2"/>
        <end position="56"/>
    </location>
</feature>
<evidence type="ECO:0000256" key="3">
    <source>
        <dbReference type="ARBA" id="ARBA00023125"/>
    </source>
</evidence>
<dbReference type="RefSeq" id="WP_139536808.1">
    <property type="nucleotide sequence ID" value="NZ_CABEJC010000004.1"/>
</dbReference>
<keyword evidence="8" id="KW-1185">Reference proteome</keyword>
<dbReference type="EMBL" id="CABGGS010000023">
    <property type="protein sequence ID" value="VUS53059.1"/>
    <property type="molecule type" value="Genomic_DNA"/>
</dbReference>
<dbReference type="InterPro" id="IPR046335">
    <property type="entry name" value="LacI/GalR-like_sensor"/>
</dbReference>
<dbReference type="AlphaFoldDB" id="A0A564LHY6"/>
<protein>
    <submittedName>
        <fullName evidence="7">HTH-type transcriptional repressor PurR</fullName>
    </submittedName>
</protein>
<evidence type="ECO:0000313" key="7">
    <source>
        <dbReference type="EMBL" id="VUS81200.1"/>
    </source>
</evidence>
<dbReference type="SMART" id="SM00354">
    <property type="entry name" value="HTH_LACI"/>
    <property type="match status" value="1"/>
</dbReference>
<evidence type="ECO:0000313" key="6">
    <source>
        <dbReference type="EMBL" id="VUS53059.1"/>
    </source>
</evidence>
<dbReference type="PANTHER" id="PTHR30146">
    <property type="entry name" value="LACI-RELATED TRANSCRIPTIONAL REPRESSOR"/>
    <property type="match status" value="1"/>
</dbReference>
<reference evidence="8 9" key="1">
    <citation type="submission" date="2019-07" db="EMBL/GenBank/DDBJ databases">
        <authorList>
            <person name="Brisse S."/>
            <person name="Rodrigues C."/>
            <person name="Thorpe H."/>
        </authorList>
    </citation>
    <scope>NUCLEOTIDE SEQUENCE [LARGE SCALE GENOMIC DNA]</scope>
    <source>
        <strain evidence="7">SB6408</strain>
        <strain evidence="6">SB6411</strain>
    </source>
</reference>
<name>A0A564LHY6_9ENTR</name>
<dbReference type="Gene3D" id="3.40.50.2300">
    <property type="match status" value="2"/>
</dbReference>
<evidence type="ECO:0000313" key="9">
    <source>
        <dbReference type="Proteomes" id="UP000318370"/>
    </source>
</evidence>
<dbReference type="InterPro" id="IPR028082">
    <property type="entry name" value="Peripla_BP_I"/>
</dbReference>
<dbReference type="PANTHER" id="PTHR30146:SF148">
    <property type="entry name" value="HTH-TYPE TRANSCRIPTIONAL REPRESSOR PURR-RELATED"/>
    <property type="match status" value="1"/>
</dbReference>
<dbReference type="InterPro" id="IPR010982">
    <property type="entry name" value="Lambda_DNA-bd_dom_sf"/>
</dbReference>
<dbReference type="PROSITE" id="PS50932">
    <property type="entry name" value="HTH_LACI_2"/>
    <property type="match status" value="1"/>
</dbReference>